<accession>A0ACD1AHD3</accession>
<dbReference type="Proteomes" id="UP000594014">
    <property type="component" value="Chromosome"/>
</dbReference>
<protein>
    <submittedName>
        <fullName evidence="1">DMT family transporter</fullName>
    </submittedName>
</protein>
<evidence type="ECO:0000313" key="1">
    <source>
        <dbReference type="EMBL" id="QOX65995.1"/>
    </source>
</evidence>
<reference evidence="1" key="1">
    <citation type="submission" date="2019-08" db="EMBL/GenBank/DDBJ databases">
        <title>Genome sequence of Clostridiales bacterium MT110.</title>
        <authorList>
            <person name="Cao J."/>
        </authorList>
    </citation>
    <scope>NUCLEOTIDE SEQUENCE</scope>
    <source>
        <strain evidence="1">MT110</strain>
    </source>
</reference>
<sequence>MLLSALLFSAMQVVINITGNRVPLMEQVFFRNIVSLILCFVIIRRHGLSLFGERKYQPLLFMRSSFGLLGLVSLFYAASNATQADVTILSKLSPFLITLFAFFFLKEQINKIQVPALLIAFGGAYLVANPAFHSDLFPLFMAILCAVFASVSYTLLAYFKDKVDALTVIMHFSTFCALVSLPFFIINYKPPSLTDFLLLVLMGIFGGFGQIALTYAYRLAPAAEVSIYNYSGILFSMLLGYLVLGETVSTNSLAGGALVILASLLTYRYSRQPSV</sequence>
<evidence type="ECO:0000313" key="2">
    <source>
        <dbReference type="Proteomes" id="UP000594014"/>
    </source>
</evidence>
<name>A0ACD1AHD3_9FIRM</name>
<organism evidence="1 2">
    <name type="scientific">Anoxybacterium hadale</name>
    <dbReference type="NCBI Taxonomy" id="3408580"/>
    <lineage>
        <taxon>Bacteria</taxon>
        <taxon>Bacillati</taxon>
        <taxon>Bacillota</taxon>
        <taxon>Clostridia</taxon>
        <taxon>Peptostreptococcales</taxon>
        <taxon>Anaerovoracaceae</taxon>
        <taxon>Anoxybacterium</taxon>
    </lineage>
</organism>
<keyword evidence="2" id="KW-1185">Reference proteome</keyword>
<dbReference type="EMBL" id="CP042469">
    <property type="protein sequence ID" value="QOX65995.1"/>
    <property type="molecule type" value="Genomic_DNA"/>
</dbReference>
<proteinExistence type="predicted"/>
<gene>
    <name evidence="1" type="ORF">FRZ06_17280</name>
</gene>